<feature type="transmembrane region" description="Helical" evidence="2">
    <location>
        <begin position="332"/>
        <end position="351"/>
    </location>
</feature>
<feature type="region of interest" description="Disordered" evidence="1">
    <location>
        <begin position="139"/>
        <end position="207"/>
    </location>
</feature>
<feature type="compositionally biased region" description="Pro residues" evidence="1">
    <location>
        <begin position="165"/>
        <end position="175"/>
    </location>
</feature>
<dbReference type="Proteomes" id="UP000239649">
    <property type="component" value="Unassembled WGS sequence"/>
</dbReference>
<feature type="region of interest" description="Disordered" evidence="1">
    <location>
        <begin position="84"/>
        <end position="103"/>
    </location>
</feature>
<keyword evidence="4" id="KW-1185">Reference proteome</keyword>
<feature type="transmembrane region" description="Helical" evidence="2">
    <location>
        <begin position="55"/>
        <end position="78"/>
    </location>
</feature>
<sequence length="398" mass="41044">MAYVPGGEHHAAPAGQARTLPLLLPLPLNANAGLAPGSAPLPLEAHTNSSSRSSLIVPFGVLLGIVSMAVACLLVWLVKRRVPSAAPPPRPAGGDEEHGAPCSLDEGEHLPYLPKLPVIIMLPDNKSLSFGWQLESAACDSPSAGDASSSSSASLCGLAGDGKPPTSPPATPVMPPQRRRRQHHAEEQWLAQAAQPQQVPPPLAAPRRRPPLISVVVLGPDHQPAQPGSLLVQHLAPLAQLPTSIQHAAPPAPPSASAVLPEAEAAAQQEPSAAAERLPARMPNFVRLERLLLQATEEAVPANASEAAHTMHAATAPLPTAPHGGSLGARDAAVMSMGVVVILLIVCFLAWRVNRVQQGACWDLLFMGWRDAACSGRSGSSRQGSGGSGAPSAAGHHA</sequence>
<feature type="region of interest" description="Disordered" evidence="1">
    <location>
        <begin position="376"/>
        <end position="398"/>
    </location>
</feature>
<proteinExistence type="predicted"/>
<comment type="caution">
    <text evidence="3">The sequence shown here is derived from an EMBL/GenBank/DDBJ whole genome shotgun (WGS) entry which is preliminary data.</text>
</comment>
<dbReference type="OrthoDB" id="515925at2759"/>
<reference evidence="3 4" key="1">
    <citation type="journal article" date="2018" name="Plant J.">
        <title>Genome sequences of Chlorella sorokiniana UTEX 1602 and Micractinium conductrix SAG 241.80: implications to maltose excretion by a green alga.</title>
        <authorList>
            <person name="Arriola M.B."/>
            <person name="Velmurugan N."/>
            <person name="Zhang Y."/>
            <person name="Plunkett M.H."/>
            <person name="Hondzo H."/>
            <person name="Barney B.M."/>
        </authorList>
    </citation>
    <scope>NUCLEOTIDE SEQUENCE [LARGE SCALE GENOMIC DNA]</scope>
    <source>
        <strain evidence="3 4">SAG 241.80</strain>
    </source>
</reference>
<feature type="compositionally biased region" description="Low complexity" evidence="1">
    <location>
        <begin position="139"/>
        <end position="164"/>
    </location>
</feature>
<keyword evidence="2" id="KW-1133">Transmembrane helix</keyword>
<evidence type="ECO:0000313" key="3">
    <source>
        <dbReference type="EMBL" id="PSC68417.1"/>
    </source>
</evidence>
<gene>
    <name evidence="3" type="ORF">C2E20_7988</name>
</gene>
<dbReference type="AlphaFoldDB" id="A0A2P6V2V5"/>
<evidence type="ECO:0000313" key="4">
    <source>
        <dbReference type="Proteomes" id="UP000239649"/>
    </source>
</evidence>
<name>A0A2P6V2V5_9CHLO</name>
<evidence type="ECO:0000256" key="2">
    <source>
        <dbReference type="SAM" id="Phobius"/>
    </source>
</evidence>
<dbReference type="EMBL" id="LHPF02000037">
    <property type="protein sequence ID" value="PSC68417.1"/>
    <property type="molecule type" value="Genomic_DNA"/>
</dbReference>
<accession>A0A2P6V2V5</accession>
<organism evidence="3 4">
    <name type="scientific">Micractinium conductrix</name>
    <dbReference type="NCBI Taxonomy" id="554055"/>
    <lineage>
        <taxon>Eukaryota</taxon>
        <taxon>Viridiplantae</taxon>
        <taxon>Chlorophyta</taxon>
        <taxon>core chlorophytes</taxon>
        <taxon>Trebouxiophyceae</taxon>
        <taxon>Chlorellales</taxon>
        <taxon>Chlorellaceae</taxon>
        <taxon>Chlorella clade</taxon>
        <taxon>Micractinium</taxon>
    </lineage>
</organism>
<protein>
    <submittedName>
        <fullName evidence="3">Cell surface glyco 1</fullName>
    </submittedName>
</protein>
<keyword evidence="2" id="KW-0812">Transmembrane</keyword>
<feature type="region of interest" description="Disordered" evidence="1">
    <location>
        <begin position="245"/>
        <end position="274"/>
    </location>
</feature>
<feature type="compositionally biased region" description="Low complexity" evidence="1">
    <location>
        <begin position="255"/>
        <end position="274"/>
    </location>
</feature>
<evidence type="ECO:0000256" key="1">
    <source>
        <dbReference type="SAM" id="MobiDB-lite"/>
    </source>
</evidence>
<keyword evidence="2" id="KW-0472">Membrane</keyword>